<feature type="active site" description="Charge relay system" evidence="5 6">
    <location>
        <position position="222"/>
    </location>
</feature>
<dbReference type="InterPro" id="IPR036852">
    <property type="entry name" value="Peptidase_S8/S53_dom_sf"/>
</dbReference>
<dbReference type="InterPro" id="IPR050131">
    <property type="entry name" value="Peptidase_S8_subtilisin-like"/>
</dbReference>
<evidence type="ECO:0000313" key="10">
    <source>
        <dbReference type="EMBL" id="OLF14343.1"/>
    </source>
</evidence>
<dbReference type="PANTHER" id="PTHR43806:SF11">
    <property type="entry name" value="CEREVISIN-RELATED"/>
    <property type="match status" value="1"/>
</dbReference>
<sequence length="1411" mass="144427">MLVVLVAPLLGTPAAAEPDEATVLVRQELSEAVREGGAPVSAIVVLDEAANLAPLAGDHDAVVAELKRVAERTQPAVRAALPAGVNVRGSLWITNALVVELPETGAATALGALSRVPGVAELALNSTVRSVRDTAAAEGLTVGDHTWGIDRVRADRVWDELGVDGAGVRVAVLDTGVDMRHPDLAGRMVTDDPADPTYPGGWIWFDGNGNPGRTRPSDDDGHGTHVSGTIVGGASSGTAIGVAPGARLMHAQVLPGGEGTWAQVLGGMQWSIAPFTWDGTPAGAPANVVNMSIGVRGYLPETVDVARAIRASGAFPSFSIGNECEPGGTTSPGNVFDAFGVGATGRDETVPWWSCGGVVSRRSWSGAPADWPESYVKPDVTAPGDAVLSAAPGGGYETRSGTSMATPHVTGVVALMRSAVPGLTVEDAMAALRDTAVFTEAHGAARPNERIGAGRIDGFAAVRAVAGASAASGTVTSGGRGVPGASVSNAATGQVTTTDERGRYRLPLSAGRHTLTVSASTYEDRSVRVTVPADGVGEADVRLAGTAAGAISGTVTFDGRGVPGATVTVLGGPRVVTGQDGRYQVDRVPPGRHVMLVSSAGLPGSDPVSVTVTDRRTAAVAVELRSPALVERTSVGVSGEDSDSSSGRPDMSADGRFVAFDSYAGNIVAGDVNGQQDVFVRDRRTGVTGLVSVASDGTQGDRFSSNPSVSGDGRFVAFESSASNLVAGDSGTSGDVFLHDRETGSTVRLSQTPAGATPNGMSSDPVVSADGRFVAFSSWASDLVAGDVNGVGDVFVYDVAAGTLALGSLGAGGQSDRYAQTPDLSGDGRFLVFASGATNLVDGDENGWTDVFVRDLVAGTTSLVSVASDGTQGDHEAQSPSISEDGNVVAFHGLMSNLAAGDTNGTYDVFAHDRRDGRTVLVSAGALGEAGDGSSVGGSVSADGRHVGFSSGAPNLVDGDVNGATDVFVRDLVEGTTSLVLDGADGDSIEPVVGAGGRMVALHSSASNLVAGDGNRTMDAFVVDRFPAAERAARFVLSELAVDRAGDEVTVRARVTNIGAVEGSHDVPLTVDGVAREVRSVSLASGAATEVRWVVPAGSVGGHDVRVGDMAVSYRVRPPVVRVAVSAVHGGRPLPGATVRFVDDGSARPGGVTGRDGVAVVETQTGSGEYTMVVTRAATRSEPGYLLVKRVRVERDVSVSLGRGSVTEADLSVDQVSENHETWTYLRHSEVDGVGFAFPAGRLVVSTGVYSVRHLHVVAGFERSWLAVSDTRSVDFSKRGRLRYGGKARAELTASPEGVTWAVTDAHGIPFSVMARTPLRGSGTTVGITPPATYALDDLTRLSWLAGEPEEIVLRVYDTEGAQVRGGGVDWAQRQVPLTDLPAGDYRVDLTVSTGGYPPGSVSATTQFPRP</sequence>
<feature type="compositionally biased region" description="Low complexity" evidence="8">
    <location>
        <begin position="634"/>
        <end position="647"/>
    </location>
</feature>
<evidence type="ECO:0000256" key="3">
    <source>
        <dbReference type="ARBA" id="ARBA00022801"/>
    </source>
</evidence>
<dbReference type="SUPFAM" id="SSF49464">
    <property type="entry name" value="Carboxypeptidase regulatory domain-like"/>
    <property type="match status" value="2"/>
</dbReference>
<feature type="region of interest" description="Disordered" evidence="8">
    <location>
        <begin position="632"/>
        <end position="651"/>
    </location>
</feature>
<dbReference type="PRINTS" id="PR00723">
    <property type="entry name" value="SUBTILISIN"/>
</dbReference>
<dbReference type="GO" id="GO:0004252">
    <property type="term" value="F:serine-type endopeptidase activity"/>
    <property type="evidence" value="ECO:0007669"/>
    <property type="project" value="UniProtKB-UniRule"/>
</dbReference>
<dbReference type="Gene3D" id="2.60.40.1120">
    <property type="entry name" value="Carboxypeptidase-like, regulatory domain"/>
    <property type="match status" value="2"/>
</dbReference>
<dbReference type="Gene3D" id="2.120.10.30">
    <property type="entry name" value="TolB, C-terminal domain"/>
    <property type="match status" value="1"/>
</dbReference>
<gene>
    <name evidence="10" type="ORF">BLA60_04235</name>
</gene>
<dbReference type="InterPro" id="IPR015500">
    <property type="entry name" value="Peptidase_S8_subtilisin-rel"/>
</dbReference>
<dbReference type="GO" id="GO:0006508">
    <property type="term" value="P:proteolysis"/>
    <property type="evidence" value="ECO:0007669"/>
    <property type="project" value="UniProtKB-KW"/>
</dbReference>
<feature type="region of interest" description="Disordered" evidence="8">
    <location>
        <begin position="210"/>
        <end position="230"/>
    </location>
</feature>
<comment type="caution">
    <text evidence="10">The sequence shown here is derived from an EMBL/GenBank/DDBJ whole genome shotgun (WGS) entry which is preliminary data.</text>
</comment>
<dbReference type="InterPro" id="IPR023827">
    <property type="entry name" value="Peptidase_S8_Asp-AS"/>
</dbReference>
<dbReference type="InterPro" id="IPR008969">
    <property type="entry name" value="CarboxyPept-like_regulatory"/>
</dbReference>
<evidence type="ECO:0000256" key="7">
    <source>
        <dbReference type="RuleBase" id="RU003355"/>
    </source>
</evidence>
<dbReference type="PROSITE" id="PS50194">
    <property type="entry name" value="FILAMIN_REPEAT"/>
    <property type="match status" value="1"/>
</dbReference>
<dbReference type="InterPro" id="IPR023828">
    <property type="entry name" value="Peptidase_S8_Ser-AS"/>
</dbReference>
<feature type="active site" description="Charge relay system" evidence="5 6">
    <location>
        <position position="174"/>
    </location>
</feature>
<name>A0A7Z0WS51_9PSEU</name>
<dbReference type="PROSITE" id="PS00138">
    <property type="entry name" value="SUBTILASE_SER"/>
    <property type="match status" value="1"/>
</dbReference>
<feature type="active site" description="Charge relay system" evidence="5 6">
    <location>
        <position position="403"/>
    </location>
</feature>
<evidence type="ECO:0000256" key="1">
    <source>
        <dbReference type="ARBA" id="ARBA00011073"/>
    </source>
</evidence>
<reference evidence="10 11" key="1">
    <citation type="submission" date="2016-12" db="EMBL/GenBank/DDBJ databases">
        <title>The draft genome sequence of Actinophytocola xinjiangensis.</title>
        <authorList>
            <person name="Wang W."/>
            <person name="Yuan L."/>
        </authorList>
    </citation>
    <scope>NUCLEOTIDE SEQUENCE [LARGE SCALE GENOMIC DNA]</scope>
    <source>
        <strain evidence="10 11">CGMCC 4.4663</strain>
    </source>
</reference>
<feature type="domain" description="Peptidase S8/S53" evidence="9">
    <location>
        <begin position="165"/>
        <end position="454"/>
    </location>
</feature>
<evidence type="ECO:0000313" key="11">
    <source>
        <dbReference type="Proteomes" id="UP000185696"/>
    </source>
</evidence>
<keyword evidence="4 6" id="KW-0720">Serine protease</keyword>
<evidence type="ECO:0000256" key="4">
    <source>
        <dbReference type="ARBA" id="ARBA00022825"/>
    </source>
</evidence>
<keyword evidence="3 6" id="KW-0378">Hydrolase</keyword>
<dbReference type="EMBL" id="MSIF01000001">
    <property type="protein sequence ID" value="OLF14343.1"/>
    <property type="molecule type" value="Genomic_DNA"/>
</dbReference>
<dbReference type="Gene3D" id="3.40.50.200">
    <property type="entry name" value="Peptidase S8/S53 domain"/>
    <property type="match status" value="1"/>
</dbReference>
<dbReference type="SUPFAM" id="SSF82171">
    <property type="entry name" value="DPP6 N-terminal domain-like"/>
    <property type="match status" value="1"/>
</dbReference>
<keyword evidence="11" id="KW-1185">Reference proteome</keyword>
<evidence type="ECO:0000256" key="6">
    <source>
        <dbReference type="PROSITE-ProRule" id="PRU01240"/>
    </source>
</evidence>
<accession>A0A7Z0WS51</accession>
<evidence type="ECO:0000256" key="8">
    <source>
        <dbReference type="SAM" id="MobiDB-lite"/>
    </source>
</evidence>
<dbReference type="InterPro" id="IPR011042">
    <property type="entry name" value="6-blade_b-propeller_TolB-like"/>
</dbReference>
<dbReference type="SUPFAM" id="SSF52743">
    <property type="entry name" value="Subtilisin-like"/>
    <property type="match status" value="1"/>
</dbReference>
<dbReference type="PROSITE" id="PS00136">
    <property type="entry name" value="SUBTILASE_ASP"/>
    <property type="match status" value="1"/>
</dbReference>
<evidence type="ECO:0000256" key="5">
    <source>
        <dbReference type="PIRSR" id="PIRSR615500-1"/>
    </source>
</evidence>
<evidence type="ECO:0000256" key="2">
    <source>
        <dbReference type="ARBA" id="ARBA00022670"/>
    </source>
</evidence>
<organism evidence="10 11">
    <name type="scientific">Actinophytocola xinjiangensis</name>
    <dbReference type="NCBI Taxonomy" id="485602"/>
    <lineage>
        <taxon>Bacteria</taxon>
        <taxon>Bacillati</taxon>
        <taxon>Actinomycetota</taxon>
        <taxon>Actinomycetes</taxon>
        <taxon>Pseudonocardiales</taxon>
        <taxon>Pseudonocardiaceae</taxon>
    </lineage>
</organism>
<dbReference type="PANTHER" id="PTHR43806">
    <property type="entry name" value="PEPTIDASE S8"/>
    <property type="match status" value="1"/>
</dbReference>
<dbReference type="Pfam" id="PF13620">
    <property type="entry name" value="CarboxypepD_reg"/>
    <property type="match status" value="2"/>
</dbReference>
<dbReference type="PROSITE" id="PS00137">
    <property type="entry name" value="SUBTILASE_HIS"/>
    <property type="match status" value="1"/>
</dbReference>
<dbReference type="InterPro" id="IPR000209">
    <property type="entry name" value="Peptidase_S8/S53_dom"/>
</dbReference>
<keyword evidence="2 6" id="KW-0645">Protease</keyword>
<dbReference type="InterPro" id="IPR017868">
    <property type="entry name" value="Filamin/ABP280_repeat-like"/>
</dbReference>
<proteinExistence type="inferred from homology"/>
<dbReference type="PROSITE" id="PS51892">
    <property type="entry name" value="SUBTILASE"/>
    <property type="match status" value="1"/>
</dbReference>
<evidence type="ECO:0000259" key="9">
    <source>
        <dbReference type="Pfam" id="PF00082"/>
    </source>
</evidence>
<dbReference type="Proteomes" id="UP000185696">
    <property type="component" value="Unassembled WGS sequence"/>
</dbReference>
<dbReference type="InterPro" id="IPR022398">
    <property type="entry name" value="Peptidase_S8_His-AS"/>
</dbReference>
<dbReference type="Pfam" id="PF00082">
    <property type="entry name" value="Peptidase_S8"/>
    <property type="match status" value="1"/>
</dbReference>
<protein>
    <recommendedName>
        <fullName evidence="9">Peptidase S8/S53 domain-containing protein</fullName>
    </recommendedName>
</protein>
<comment type="similarity">
    <text evidence="1 6 7">Belongs to the peptidase S8 family.</text>
</comment>